<dbReference type="GO" id="GO:0045727">
    <property type="term" value="P:positive regulation of translation"/>
    <property type="evidence" value="ECO:0007669"/>
    <property type="project" value="InterPro"/>
</dbReference>
<dbReference type="InterPro" id="IPR036612">
    <property type="entry name" value="KH_dom_type_1_sf"/>
</dbReference>
<dbReference type="PANTHER" id="PTHR20849:SF2">
    <property type="entry name" value="EUKARYOTIC TRANSLATION INITIATION FACTOR 4E-BINDING PROTEIN MEXTLI"/>
    <property type="match status" value="1"/>
</dbReference>
<dbReference type="InterPro" id="IPR004088">
    <property type="entry name" value="KH_dom_type_1"/>
</dbReference>
<dbReference type="SMART" id="SM00322">
    <property type="entry name" value="KH"/>
    <property type="match status" value="1"/>
</dbReference>
<dbReference type="SUPFAM" id="SSF54791">
    <property type="entry name" value="Eukaryotic type KH-domain (KH-domain type I)"/>
    <property type="match status" value="1"/>
</dbReference>
<gene>
    <name evidence="4" type="ORF">CLODIP_2_CD00863</name>
</gene>
<feature type="region of interest" description="Disordered" evidence="2">
    <location>
        <begin position="1"/>
        <end position="26"/>
    </location>
</feature>
<feature type="region of interest" description="Disordered" evidence="2">
    <location>
        <begin position="438"/>
        <end position="513"/>
    </location>
</feature>
<dbReference type="Pfam" id="PF00013">
    <property type="entry name" value="KH_1"/>
    <property type="match status" value="1"/>
</dbReference>
<sequence length="513" mass="56970">MSSVGAARLPSTRTTKKVEKPRPLKTSLRKSTCESFDDVMKLVDIVLDRMHSKEENVRHDVAQMASHLKLNGQHLESIYGDQLDRSFIALRNFANNDQLDILTRLHLLELIELRAMHWAFTDDTTEYYQDKFGKNEQDMIPSSDILASPVSAHLISPTQPPAMSFEQAELVKNSGKYSGATKVAGKSFLKDEVVIRNSDSGKVMGIKGRRVHMIEELSETIISFERVNPGAKERLVQITGPNEDNIEHARRLIEETIRRNASPDRPMSSIAEDALAEKRPAPANSHQAGEYKYTVNVGTNPIKITGADPKLVSEAKLVLDEYFSKNRWSRRAGEEGDFLSDQEQSPSEDKSQPATPPTPPAPEVAHCQLEKPARLVYSRDFLLQCSKSPLSQGSLPNWTNIARQNLSIVRKVRLEQDYTRLPPPNCRPVCLQLEGAAEKSELQQSNSSSKLSGTGDNTPVEDDEKPVVDQESKASAELDIGATEPDPEENTVVAAKVDGSESAPPLDGWEEKN</sequence>
<keyword evidence="5" id="KW-1185">Reference proteome</keyword>
<accession>A0A8S1CIV2</accession>
<dbReference type="OrthoDB" id="6357832at2759"/>
<dbReference type="GO" id="GO:1901190">
    <property type="term" value="P:regulation of formation of translation initiation ternary complex"/>
    <property type="evidence" value="ECO:0007669"/>
    <property type="project" value="TreeGrafter"/>
</dbReference>
<dbReference type="Gene3D" id="1.25.40.180">
    <property type="match status" value="1"/>
</dbReference>
<evidence type="ECO:0000259" key="3">
    <source>
        <dbReference type="SMART" id="SM00322"/>
    </source>
</evidence>
<comment type="caution">
    <text evidence="4">The sequence shown here is derived from an EMBL/GenBank/DDBJ whole genome shotgun (WGS) entry which is preliminary data.</text>
</comment>
<evidence type="ECO:0000256" key="2">
    <source>
        <dbReference type="SAM" id="MobiDB-lite"/>
    </source>
</evidence>
<dbReference type="EMBL" id="CADEPI010000039">
    <property type="protein sequence ID" value="CAB3368747.1"/>
    <property type="molecule type" value="Genomic_DNA"/>
</dbReference>
<keyword evidence="1" id="KW-0694">RNA-binding</keyword>
<dbReference type="GO" id="GO:0005737">
    <property type="term" value="C:cytoplasm"/>
    <property type="evidence" value="ECO:0007669"/>
    <property type="project" value="TreeGrafter"/>
</dbReference>
<feature type="region of interest" description="Disordered" evidence="2">
    <location>
        <begin position="331"/>
        <end position="364"/>
    </location>
</feature>
<protein>
    <recommendedName>
        <fullName evidence="3">K Homology domain-containing protein</fullName>
    </recommendedName>
</protein>
<feature type="domain" description="K Homology" evidence="3">
    <location>
        <begin position="187"/>
        <end position="258"/>
    </location>
</feature>
<dbReference type="Gene3D" id="3.30.1370.10">
    <property type="entry name" value="K Homology domain, type 1"/>
    <property type="match status" value="1"/>
</dbReference>
<dbReference type="GO" id="GO:0003723">
    <property type="term" value="F:RNA binding"/>
    <property type="evidence" value="ECO:0007669"/>
    <property type="project" value="UniProtKB-UniRule"/>
</dbReference>
<dbReference type="AlphaFoldDB" id="A0A8S1CIV2"/>
<feature type="compositionally biased region" description="Polar residues" evidence="2">
    <location>
        <begin position="442"/>
        <end position="457"/>
    </location>
</feature>
<dbReference type="Proteomes" id="UP000494165">
    <property type="component" value="Unassembled WGS sequence"/>
</dbReference>
<dbReference type="PANTHER" id="PTHR20849">
    <property type="entry name" value="EUKARYOTIC TRANSLATION INITIATION FACTOR 4E-BINDING PROTEIN MEXTLI"/>
    <property type="match status" value="1"/>
</dbReference>
<dbReference type="GO" id="GO:0034518">
    <property type="term" value="C:RNA cap binding complex"/>
    <property type="evidence" value="ECO:0007669"/>
    <property type="project" value="TreeGrafter"/>
</dbReference>
<feature type="compositionally biased region" description="Basic and acidic residues" evidence="2">
    <location>
        <begin position="465"/>
        <end position="476"/>
    </location>
</feature>
<dbReference type="GO" id="GO:0008190">
    <property type="term" value="F:eukaryotic initiation factor 4E binding"/>
    <property type="evidence" value="ECO:0007669"/>
    <property type="project" value="InterPro"/>
</dbReference>
<evidence type="ECO:0000313" key="4">
    <source>
        <dbReference type="EMBL" id="CAB3368747.1"/>
    </source>
</evidence>
<organism evidence="4 5">
    <name type="scientific">Cloeon dipterum</name>
    <dbReference type="NCBI Taxonomy" id="197152"/>
    <lineage>
        <taxon>Eukaryota</taxon>
        <taxon>Metazoa</taxon>
        <taxon>Ecdysozoa</taxon>
        <taxon>Arthropoda</taxon>
        <taxon>Hexapoda</taxon>
        <taxon>Insecta</taxon>
        <taxon>Pterygota</taxon>
        <taxon>Palaeoptera</taxon>
        <taxon>Ephemeroptera</taxon>
        <taxon>Pisciforma</taxon>
        <taxon>Baetidae</taxon>
        <taxon>Cloeon</taxon>
    </lineage>
</organism>
<dbReference type="InterPro" id="IPR004087">
    <property type="entry name" value="KH_dom"/>
</dbReference>
<dbReference type="InterPro" id="IPR040160">
    <property type="entry name" value="Mxt"/>
</dbReference>
<proteinExistence type="predicted"/>
<dbReference type="PROSITE" id="PS50084">
    <property type="entry name" value="KH_TYPE_1"/>
    <property type="match status" value="1"/>
</dbReference>
<dbReference type="GO" id="GO:0003743">
    <property type="term" value="F:translation initiation factor activity"/>
    <property type="evidence" value="ECO:0007669"/>
    <property type="project" value="TreeGrafter"/>
</dbReference>
<dbReference type="CDD" id="cd22454">
    <property type="entry name" value="KH-I_Mextli_like"/>
    <property type="match status" value="1"/>
</dbReference>
<dbReference type="FunFam" id="3.30.1370.10:FF:000072">
    <property type="entry name" value="Uncharacterized protein, isoform A"/>
    <property type="match status" value="1"/>
</dbReference>
<evidence type="ECO:0000313" key="5">
    <source>
        <dbReference type="Proteomes" id="UP000494165"/>
    </source>
</evidence>
<evidence type="ECO:0000256" key="1">
    <source>
        <dbReference type="PROSITE-ProRule" id="PRU00117"/>
    </source>
</evidence>
<name>A0A8S1CIV2_9INSE</name>
<reference evidence="4 5" key="1">
    <citation type="submission" date="2020-04" db="EMBL/GenBank/DDBJ databases">
        <authorList>
            <person name="Alioto T."/>
            <person name="Alioto T."/>
            <person name="Gomez Garrido J."/>
        </authorList>
    </citation>
    <scope>NUCLEOTIDE SEQUENCE [LARGE SCALE GENOMIC DNA]</scope>
</reference>